<evidence type="ECO:0000256" key="1">
    <source>
        <dbReference type="ARBA" id="ARBA00004651"/>
    </source>
</evidence>
<dbReference type="GO" id="GO:0005886">
    <property type="term" value="C:plasma membrane"/>
    <property type="evidence" value="ECO:0007669"/>
    <property type="project" value="UniProtKB-SubCell"/>
</dbReference>
<evidence type="ECO:0000313" key="8">
    <source>
        <dbReference type="Proteomes" id="UP000188246"/>
    </source>
</evidence>
<comment type="similarity">
    <text evidence="2">Belongs to the UPF0410 family.</text>
</comment>
<dbReference type="STRING" id="633807.BW732_11160"/>
<gene>
    <name evidence="7" type="ORF">BW732_11160</name>
</gene>
<dbReference type="AlphaFoldDB" id="A0A1Q2D8Y4"/>
<protein>
    <submittedName>
        <fullName evidence="7">Uncharacterized protein</fullName>
    </submittedName>
</protein>
<proteinExistence type="inferred from homology"/>
<keyword evidence="8" id="KW-1185">Reference proteome</keyword>
<reference evidence="7 8" key="1">
    <citation type="journal article" date="2010" name="Int. J. Syst. Evol. Microbiol.">
        <title>Vagococcus penaei sp. nov., isolated from spoilage microbiota of cooked shrimp (Penaeus vannamei).</title>
        <authorList>
            <person name="Jaffres E."/>
            <person name="Prevost H."/>
            <person name="Rossero A."/>
            <person name="Joffraud J.J."/>
            <person name="Dousset X."/>
        </authorList>
    </citation>
    <scope>NUCLEOTIDE SEQUENCE [LARGE SCALE GENOMIC DNA]</scope>
    <source>
        <strain evidence="7 8">CD276</strain>
    </source>
</reference>
<dbReference type="KEGG" id="vpi:BW732_11160"/>
<dbReference type="Proteomes" id="UP000188246">
    <property type="component" value="Chromosome"/>
</dbReference>
<comment type="subcellular location">
    <subcellularLocation>
        <location evidence="1">Cell membrane</location>
        <topology evidence="1">Multi-pass membrane protein</topology>
    </subcellularLocation>
</comment>
<keyword evidence="4" id="KW-0812">Transmembrane</keyword>
<dbReference type="InterPro" id="IPR007341">
    <property type="entry name" value="Transgly_assoc"/>
</dbReference>
<dbReference type="RefSeq" id="WP_077276797.1">
    <property type="nucleotide sequence ID" value="NZ_CP019609.1"/>
</dbReference>
<keyword evidence="6" id="KW-0472">Membrane</keyword>
<dbReference type="PANTHER" id="PTHR33884:SF3">
    <property type="entry name" value="UPF0410 PROTEIN YMGE"/>
    <property type="match status" value="1"/>
</dbReference>
<dbReference type="OrthoDB" id="1632160at2"/>
<accession>A0A1Q2D8Y4</accession>
<dbReference type="EMBL" id="CP019609">
    <property type="protein sequence ID" value="AQP54711.1"/>
    <property type="molecule type" value="Genomic_DNA"/>
</dbReference>
<evidence type="ECO:0000256" key="6">
    <source>
        <dbReference type="ARBA" id="ARBA00023136"/>
    </source>
</evidence>
<evidence type="ECO:0000256" key="3">
    <source>
        <dbReference type="ARBA" id="ARBA00022475"/>
    </source>
</evidence>
<dbReference type="Pfam" id="PF04226">
    <property type="entry name" value="Transgly_assoc"/>
    <property type="match status" value="1"/>
</dbReference>
<evidence type="ECO:0000313" key="7">
    <source>
        <dbReference type="EMBL" id="AQP54711.1"/>
    </source>
</evidence>
<evidence type="ECO:0000256" key="5">
    <source>
        <dbReference type="ARBA" id="ARBA00022989"/>
    </source>
</evidence>
<name>A0A1Q2D8Y4_9ENTE</name>
<keyword evidence="5" id="KW-1133">Transmembrane helix</keyword>
<sequence>MYWIWVLIVGAIIGAIAGAIANKGDSKGCIFNIIAGLLGSTIGQKLFGEWGFQLGGMAVIPSILGAVIVVAVVSVFTSRS</sequence>
<evidence type="ECO:0000256" key="4">
    <source>
        <dbReference type="ARBA" id="ARBA00022692"/>
    </source>
</evidence>
<organism evidence="7 8">
    <name type="scientific">Vagococcus penaei</name>
    <dbReference type="NCBI Taxonomy" id="633807"/>
    <lineage>
        <taxon>Bacteria</taxon>
        <taxon>Bacillati</taxon>
        <taxon>Bacillota</taxon>
        <taxon>Bacilli</taxon>
        <taxon>Lactobacillales</taxon>
        <taxon>Enterococcaceae</taxon>
        <taxon>Vagococcus</taxon>
    </lineage>
</organism>
<evidence type="ECO:0000256" key="2">
    <source>
        <dbReference type="ARBA" id="ARBA00011006"/>
    </source>
</evidence>
<dbReference type="PANTHER" id="PTHR33884">
    <property type="entry name" value="UPF0410 PROTEIN YMGE"/>
    <property type="match status" value="1"/>
</dbReference>
<keyword evidence="3" id="KW-1003">Cell membrane</keyword>